<proteinExistence type="predicted"/>
<dbReference type="InterPro" id="IPR014755">
    <property type="entry name" value="Cu-Rt/internalin_Ig-like"/>
</dbReference>
<dbReference type="PROSITE" id="PS51272">
    <property type="entry name" value="SLH"/>
    <property type="match status" value="2"/>
</dbReference>
<evidence type="ECO:0000313" key="4">
    <source>
        <dbReference type="EMBL" id="RUT35604.1"/>
    </source>
</evidence>
<dbReference type="RefSeq" id="WP_127197304.1">
    <property type="nucleotide sequence ID" value="NZ_RZNX01000001.1"/>
</dbReference>
<evidence type="ECO:0000259" key="3">
    <source>
        <dbReference type="PROSITE" id="PS51272"/>
    </source>
</evidence>
<evidence type="ECO:0000313" key="5">
    <source>
        <dbReference type="Proteomes" id="UP000272464"/>
    </source>
</evidence>
<evidence type="ECO:0000256" key="1">
    <source>
        <dbReference type="ARBA" id="ARBA00022729"/>
    </source>
</evidence>
<sequence>MKKIVYSAAAALLLTLSVPLTQAAAKTSADFTDLKDLDAATKAKFDAMINAGVFSGVGETKFGLNDAMNRAQFAKVLALILKLDVNTDLKSSTFTDVKANDPANGYALPYIEALKKSGITQGYDSPNTYNPSGKVSKEELAAFLVRSLGLTIKPDNNHSDVGKVSDWASEYVAKALEYKILPPQQNSDWQASANRSNLVLSSYETKTQFDPLKLVAAAVTDQHELVLSFSASLKESQVDLSKILIGGKPLDSSKAHFKLSSDGKILTIVFDEPLSAELLNQPAISISGIQSITGNQLKTDNPVPIEKANLLPAAPVTPPTSYNPPSNGGYTPPADTTAPQLLSAKRQGSENKVVLSFSEALNGTLAVQKANYKLQAKDESDVVSFLDLPEGTAVQLSDDKKQVTITFPEIFAYNDVEYSVLSYFTGNVGIQVSGLKDLAGNEISPINKLVEAVNPGLSSTVDFFKPDNINDNYNKTKANFAATENHKYRYVLSEESVPVVIGLPFGTGINGDFWEGAELLSPGSLIPIDGSNPTITVIDYNQATGVVYGYKSFAISEDQVLRPPTNSGTLSQQITFHEGLLGTWTASFNSLDTGHSYYYRVSDTPITILFPYKELDELWAHANALTTSSTILAVPGQYVTVIEVKPKSEVSDQIIAAHSFQLTSTNSNLTIGE</sequence>
<dbReference type="Pfam" id="PF00395">
    <property type="entry name" value="SLH"/>
    <property type="match status" value="1"/>
</dbReference>
<dbReference type="EMBL" id="RZNX01000001">
    <property type="protein sequence ID" value="RUT35604.1"/>
    <property type="molecule type" value="Genomic_DNA"/>
</dbReference>
<evidence type="ECO:0000256" key="2">
    <source>
        <dbReference type="SAM" id="SignalP"/>
    </source>
</evidence>
<dbReference type="AlphaFoldDB" id="A0A433XNH8"/>
<accession>A0A433XNH8</accession>
<dbReference type="Proteomes" id="UP000272464">
    <property type="component" value="Unassembled WGS sequence"/>
</dbReference>
<dbReference type="InterPro" id="IPR001119">
    <property type="entry name" value="SLH_dom"/>
</dbReference>
<feature type="domain" description="SLH" evidence="3">
    <location>
        <begin position="27"/>
        <end position="91"/>
    </location>
</feature>
<dbReference type="Gene3D" id="2.60.40.1220">
    <property type="match status" value="1"/>
</dbReference>
<keyword evidence="1 2" id="KW-0732">Signal</keyword>
<protein>
    <submittedName>
        <fullName evidence="4">S-layer homology domain-containing protein</fullName>
    </submittedName>
</protein>
<reference evidence="4 5" key="1">
    <citation type="submission" date="2018-12" db="EMBL/GenBank/DDBJ databases">
        <authorList>
            <person name="Sun L."/>
            <person name="Chen Z."/>
        </authorList>
    </citation>
    <scope>NUCLEOTIDE SEQUENCE [LARGE SCALE GENOMIC DNA]</scope>
    <source>
        <strain evidence="4 5">3-5-3</strain>
    </source>
</reference>
<feature type="domain" description="SLH" evidence="3">
    <location>
        <begin position="94"/>
        <end position="158"/>
    </location>
</feature>
<feature type="signal peptide" evidence="2">
    <location>
        <begin position="1"/>
        <end position="23"/>
    </location>
</feature>
<organism evidence="4 5">
    <name type="scientific">Paenibacillus zeisoli</name>
    <dbReference type="NCBI Taxonomy" id="2496267"/>
    <lineage>
        <taxon>Bacteria</taxon>
        <taxon>Bacillati</taxon>
        <taxon>Bacillota</taxon>
        <taxon>Bacilli</taxon>
        <taxon>Bacillales</taxon>
        <taxon>Paenibacillaceae</taxon>
        <taxon>Paenibacillus</taxon>
    </lineage>
</organism>
<feature type="chain" id="PRO_5038355150" evidence="2">
    <location>
        <begin position="24"/>
        <end position="673"/>
    </location>
</feature>
<keyword evidence="5" id="KW-1185">Reference proteome</keyword>
<comment type="caution">
    <text evidence="4">The sequence shown here is derived from an EMBL/GenBank/DDBJ whole genome shotgun (WGS) entry which is preliminary data.</text>
</comment>
<name>A0A433XNH8_9BACL</name>
<gene>
    <name evidence="4" type="ORF">EJP77_00865</name>
</gene>
<dbReference type="OrthoDB" id="1706086at2"/>